<keyword evidence="1" id="KW-0732">Signal</keyword>
<sequence length="222" mass="25779">MIINIKIFFLLLFIVFPTVFTNSLRKRKDLENQKINNITTSNLTTDFYSTTLPYTNESENITILMENSTFVTLISSSSTTQSTSLSTSNISSQDINIEENEKIVELSPLMDNINKNINIENEFQKFFSNSNGIFNIEEGIFAKSSCYYEGTTIIEDGIKREMTEEEMNEMAEFITKTVKFNSEWRYDEEINDWVKVDETITSEKDSWSEVPCFCKYCLTKKE</sequence>
<feature type="signal peptide" evidence="1">
    <location>
        <begin position="1"/>
        <end position="21"/>
    </location>
</feature>
<organism evidence="2 3">
    <name type="scientific">Strongyloides papillosus</name>
    <name type="common">Intestinal threadworm</name>
    <dbReference type="NCBI Taxonomy" id="174720"/>
    <lineage>
        <taxon>Eukaryota</taxon>
        <taxon>Metazoa</taxon>
        <taxon>Ecdysozoa</taxon>
        <taxon>Nematoda</taxon>
        <taxon>Chromadorea</taxon>
        <taxon>Rhabditida</taxon>
        <taxon>Tylenchina</taxon>
        <taxon>Panagrolaimomorpha</taxon>
        <taxon>Strongyloidoidea</taxon>
        <taxon>Strongyloididae</taxon>
        <taxon>Strongyloides</taxon>
    </lineage>
</organism>
<evidence type="ECO:0000313" key="3">
    <source>
        <dbReference type="WBParaSite" id="SPAL_0000316800.1"/>
    </source>
</evidence>
<proteinExistence type="predicted"/>
<reference evidence="3" key="1">
    <citation type="submission" date="2017-02" db="UniProtKB">
        <authorList>
            <consortium name="WormBaseParasite"/>
        </authorList>
    </citation>
    <scope>IDENTIFICATION</scope>
</reference>
<evidence type="ECO:0000313" key="2">
    <source>
        <dbReference type="Proteomes" id="UP000046392"/>
    </source>
</evidence>
<dbReference type="AlphaFoldDB" id="A0A0N5BAV4"/>
<accession>A0A0N5BAV4</accession>
<protein>
    <submittedName>
        <fullName evidence="3">Uncharacterized protein</fullName>
    </submittedName>
</protein>
<dbReference type="Proteomes" id="UP000046392">
    <property type="component" value="Unplaced"/>
</dbReference>
<feature type="chain" id="PRO_5005894229" evidence="1">
    <location>
        <begin position="22"/>
        <end position="222"/>
    </location>
</feature>
<name>A0A0N5BAV4_STREA</name>
<dbReference type="WBParaSite" id="SPAL_0000316800.1">
    <property type="protein sequence ID" value="SPAL_0000316800.1"/>
    <property type="gene ID" value="SPAL_0000316800"/>
</dbReference>
<evidence type="ECO:0000256" key="1">
    <source>
        <dbReference type="SAM" id="SignalP"/>
    </source>
</evidence>
<keyword evidence="2" id="KW-1185">Reference proteome</keyword>